<reference evidence="1" key="2">
    <citation type="submission" date="2021-09" db="EMBL/GenBank/DDBJ databases">
        <authorList>
            <person name="Gilroy R."/>
        </authorList>
    </citation>
    <scope>NUCLEOTIDE SEQUENCE</scope>
    <source>
        <strain evidence="1">6966</strain>
    </source>
</reference>
<accession>A0A921H6J2</accession>
<evidence type="ECO:0000313" key="2">
    <source>
        <dbReference type="Proteomes" id="UP000742098"/>
    </source>
</evidence>
<reference evidence="1" key="1">
    <citation type="journal article" date="2021" name="PeerJ">
        <title>Extensive microbial diversity within the chicken gut microbiome revealed by metagenomics and culture.</title>
        <authorList>
            <person name="Gilroy R."/>
            <person name="Ravi A."/>
            <person name="Getino M."/>
            <person name="Pursley I."/>
            <person name="Horton D.L."/>
            <person name="Alikhan N.F."/>
            <person name="Baker D."/>
            <person name="Gharbi K."/>
            <person name="Hall N."/>
            <person name="Watson M."/>
            <person name="Adriaenssens E.M."/>
            <person name="Foster-Nyarko E."/>
            <person name="Jarju S."/>
            <person name="Secka A."/>
            <person name="Antonio M."/>
            <person name="Oren A."/>
            <person name="Chaudhuri R.R."/>
            <person name="La Ragione R."/>
            <person name="Hildebrand F."/>
            <person name="Pallen M.J."/>
        </authorList>
    </citation>
    <scope>NUCLEOTIDE SEQUENCE</scope>
    <source>
        <strain evidence="1">6966</strain>
    </source>
</reference>
<gene>
    <name evidence="1" type="ORF">K8V05_13335</name>
</gene>
<sequence>IDGGYGNNIPSTVIDCTGTRLLLLDKVWVNYRIFCRRRFEECPKVMTFGTLFFSEFKIKNHQIKKGMTRYSGI</sequence>
<organism evidence="1 2">
    <name type="scientific">Butyricimonas virosa</name>
    <dbReference type="NCBI Taxonomy" id="544645"/>
    <lineage>
        <taxon>Bacteria</taxon>
        <taxon>Pseudomonadati</taxon>
        <taxon>Bacteroidota</taxon>
        <taxon>Bacteroidia</taxon>
        <taxon>Bacteroidales</taxon>
        <taxon>Odoribacteraceae</taxon>
        <taxon>Butyricimonas</taxon>
    </lineage>
</organism>
<dbReference type="EMBL" id="DYVS01000249">
    <property type="protein sequence ID" value="HJF71730.1"/>
    <property type="molecule type" value="Genomic_DNA"/>
</dbReference>
<protein>
    <submittedName>
        <fullName evidence="1">Uncharacterized protein</fullName>
    </submittedName>
</protein>
<proteinExistence type="predicted"/>
<name>A0A921H6J2_9BACT</name>
<dbReference type="AlphaFoldDB" id="A0A921H6J2"/>
<comment type="caution">
    <text evidence="1">The sequence shown here is derived from an EMBL/GenBank/DDBJ whole genome shotgun (WGS) entry which is preliminary data.</text>
</comment>
<evidence type="ECO:0000313" key="1">
    <source>
        <dbReference type="EMBL" id="HJF71730.1"/>
    </source>
</evidence>
<dbReference type="Proteomes" id="UP000742098">
    <property type="component" value="Unassembled WGS sequence"/>
</dbReference>
<feature type="non-terminal residue" evidence="1">
    <location>
        <position position="1"/>
    </location>
</feature>